<feature type="domain" description="N-acetyltransferase" evidence="1">
    <location>
        <begin position="1"/>
        <end position="137"/>
    </location>
</feature>
<comment type="caution">
    <text evidence="2">The sequence shown here is derived from an EMBL/GenBank/DDBJ whole genome shotgun (WGS) entry which is preliminary data.</text>
</comment>
<dbReference type="EMBL" id="SLZR01000025">
    <property type="protein sequence ID" value="TCS36398.1"/>
    <property type="molecule type" value="Genomic_DNA"/>
</dbReference>
<dbReference type="SUPFAM" id="SSF55729">
    <property type="entry name" value="Acyl-CoA N-acyltransferases (Nat)"/>
    <property type="match status" value="1"/>
</dbReference>
<name>A0A4R3HTR3_9GAMM</name>
<dbReference type="Pfam" id="PF13673">
    <property type="entry name" value="Acetyltransf_10"/>
    <property type="match status" value="1"/>
</dbReference>
<proteinExistence type="predicted"/>
<dbReference type="GO" id="GO:0016747">
    <property type="term" value="F:acyltransferase activity, transferring groups other than amino-acyl groups"/>
    <property type="evidence" value="ECO:0007669"/>
    <property type="project" value="InterPro"/>
</dbReference>
<dbReference type="PROSITE" id="PS51186">
    <property type="entry name" value="GNAT"/>
    <property type="match status" value="1"/>
</dbReference>
<dbReference type="InterPro" id="IPR016181">
    <property type="entry name" value="Acyl_CoA_acyltransferase"/>
</dbReference>
<dbReference type="InterPro" id="IPR000182">
    <property type="entry name" value="GNAT_dom"/>
</dbReference>
<evidence type="ECO:0000313" key="3">
    <source>
        <dbReference type="Proteomes" id="UP000295793"/>
    </source>
</evidence>
<evidence type="ECO:0000259" key="1">
    <source>
        <dbReference type="PROSITE" id="PS51186"/>
    </source>
</evidence>
<dbReference type="AlphaFoldDB" id="A0A4R3HTR3"/>
<keyword evidence="3" id="KW-1185">Reference proteome</keyword>
<gene>
    <name evidence="2" type="ORF">BCF53_12520</name>
</gene>
<dbReference type="InterPro" id="IPR053144">
    <property type="entry name" value="Acetyltransferase_Butenolide"/>
</dbReference>
<keyword evidence="2" id="KW-0808">Transferase</keyword>
<evidence type="ECO:0000313" key="2">
    <source>
        <dbReference type="EMBL" id="TCS36398.1"/>
    </source>
</evidence>
<dbReference type="PANTHER" id="PTHR43233">
    <property type="entry name" value="FAMILY N-ACETYLTRANSFERASE, PUTATIVE (AFU_ORTHOLOGUE AFUA_6G03350)-RELATED"/>
    <property type="match status" value="1"/>
</dbReference>
<dbReference type="PANTHER" id="PTHR43233:SF1">
    <property type="entry name" value="FAMILY N-ACETYLTRANSFERASE, PUTATIVE (AFU_ORTHOLOGUE AFUA_6G03350)-RELATED"/>
    <property type="match status" value="1"/>
</dbReference>
<dbReference type="OrthoDB" id="9775804at2"/>
<dbReference type="RefSeq" id="WP_132703887.1">
    <property type="nucleotide sequence ID" value="NZ_SLZR01000025.1"/>
</dbReference>
<dbReference type="Gene3D" id="3.40.630.30">
    <property type="match status" value="1"/>
</dbReference>
<reference evidence="2 3" key="1">
    <citation type="submission" date="2019-03" db="EMBL/GenBank/DDBJ databases">
        <title>Genomic Encyclopedia of Archaeal and Bacterial Type Strains, Phase II (KMG-II): from individual species to whole genera.</title>
        <authorList>
            <person name="Goeker M."/>
        </authorList>
    </citation>
    <scope>NUCLEOTIDE SEQUENCE [LARGE SCALE GENOMIC DNA]</scope>
    <source>
        <strain evidence="2 3">DSM 15388</strain>
    </source>
</reference>
<protein>
    <submittedName>
        <fullName evidence="2">Acetyltransferase (GNAT) family protein</fullName>
    </submittedName>
</protein>
<sequence>MNIEYFSDRQITVDQFVTLLKKTTLGGRRPVENPACMSAMLEHADLLVTAWLGNELVGVARSVTDFHFCCYLSDLAVSNEHQGQGIGTGLVQGTLERLQPGCLLTLLSAPQAVNYYPKIGFEKHESSWFMFKDDQVS</sequence>
<accession>A0A4R3HTR3</accession>
<dbReference type="CDD" id="cd04301">
    <property type="entry name" value="NAT_SF"/>
    <property type="match status" value="1"/>
</dbReference>
<organism evidence="2 3">
    <name type="scientific">Reinekea marinisedimentorum</name>
    <dbReference type="NCBI Taxonomy" id="230495"/>
    <lineage>
        <taxon>Bacteria</taxon>
        <taxon>Pseudomonadati</taxon>
        <taxon>Pseudomonadota</taxon>
        <taxon>Gammaproteobacteria</taxon>
        <taxon>Oceanospirillales</taxon>
        <taxon>Saccharospirillaceae</taxon>
        <taxon>Reinekea</taxon>
    </lineage>
</organism>
<dbReference type="Proteomes" id="UP000295793">
    <property type="component" value="Unassembled WGS sequence"/>
</dbReference>